<dbReference type="AlphaFoldDB" id="A0A7G1Q7J9"/>
<accession>A0A7G1Q7J9</accession>
<protein>
    <submittedName>
        <fullName evidence="1">Uncharacterized protein</fullName>
    </submittedName>
</protein>
<dbReference type="KEGG" id="ntg:NSCAC_0187"/>
<reference evidence="1 2" key="1">
    <citation type="submission" date="2020-03" db="EMBL/GenBank/DDBJ databases">
        <authorList>
            <person name="Picone N."/>
        </authorList>
    </citation>
    <scope>NUCLEOTIDE SEQUENCE [LARGE SCALE GENOMIC DNA]</scope>
    <source>
        <strain evidence="1">NSCAC1</strain>
    </source>
</reference>
<dbReference type="EMBL" id="LR778175">
    <property type="protein sequence ID" value="CAB1274474.1"/>
    <property type="molecule type" value="Genomic_DNA"/>
</dbReference>
<keyword evidence="2" id="KW-1185">Reference proteome</keyword>
<name>A0A7G1Q7J9_9GAMM</name>
<evidence type="ECO:0000313" key="2">
    <source>
        <dbReference type="Proteomes" id="UP000516072"/>
    </source>
</evidence>
<organism evidence="1 2">
    <name type="scientific">Candidatus Nitrosacidococcus tergens</name>
    <dbReference type="NCBI Taxonomy" id="553981"/>
    <lineage>
        <taxon>Bacteria</taxon>
        <taxon>Pseudomonadati</taxon>
        <taxon>Pseudomonadota</taxon>
        <taxon>Gammaproteobacteria</taxon>
        <taxon>Chromatiales</taxon>
        <taxon>Chromatiaceae</taxon>
        <taxon>Candidatus Nitrosacidococcus</taxon>
    </lineage>
</organism>
<dbReference type="Proteomes" id="UP000516072">
    <property type="component" value="Chromosome"/>
</dbReference>
<sequence>MAVAVCNLVLITTIADSRRSGRPAAISFLTGCSQLVIRYGSILTGSCKGTCGTRAYQIAIDITNVSYARSCKR</sequence>
<proteinExistence type="predicted"/>
<gene>
    <name evidence="1" type="ORF">NSCAC_0187</name>
</gene>
<evidence type="ECO:0000313" key="1">
    <source>
        <dbReference type="EMBL" id="CAB1274474.1"/>
    </source>
</evidence>